<sequence length="456" mass="48220">MSVPGTAPAIGAGEGGALFRAAWRWHFYAGLIVLPVLLWLAATGALYLYKPEIERAFYGGWSWAAPQGEPRPLAALIPAVERQSGGRVTNVARPAGPAESWRMALAMPDGSRRLAFIDPYRGVLLGTAAGGGLMATIRDLHSLAITGPVGNALVEIVAGWAIVLVVTGVILWWPRGGSPAVGVRGRPRSRLFWRDLHGSAGVLAAAVILFLAATGMPWTVFAGAGLNDWVKSSGLGRPKSPGPNPWEKAPAKAAPAESHAGHDHDGGTASLPWSMQRQPAPASQGGASRATPDLAVARAQWAGLSAPWTLTLPRTADAPYLVSAATVRAQDAHAVYLDAADGRILQDARYGDFGAGARWIEWGIATHQGQQYGEANRLLMLAGCIAIWVLGITGPVLWWKRRREGRLRAPPRATRRGMRNMSIAMLALGVLLPLTGLTMLAALAGELVLGRVRGRA</sequence>
<feature type="transmembrane region" description="Helical" evidence="2">
    <location>
        <begin position="120"/>
        <end position="137"/>
    </location>
</feature>
<feature type="compositionally biased region" description="Low complexity" evidence="1">
    <location>
        <begin position="247"/>
        <end position="257"/>
    </location>
</feature>
<dbReference type="PANTHER" id="PTHR34219">
    <property type="entry name" value="IRON-REGULATED INNER MEMBRANE PROTEIN-RELATED"/>
    <property type="match status" value="1"/>
</dbReference>
<feature type="transmembrane region" description="Helical" evidence="2">
    <location>
        <begin position="196"/>
        <end position="221"/>
    </location>
</feature>
<evidence type="ECO:0000256" key="1">
    <source>
        <dbReference type="SAM" id="MobiDB-lite"/>
    </source>
</evidence>
<gene>
    <name evidence="3" type="ORF">ACFQ1E_05420</name>
</gene>
<evidence type="ECO:0000313" key="4">
    <source>
        <dbReference type="Proteomes" id="UP001596977"/>
    </source>
</evidence>
<feature type="transmembrane region" description="Helical" evidence="2">
    <location>
        <begin position="25"/>
        <end position="49"/>
    </location>
</feature>
<name>A0ABW3H7X8_9SPHN</name>
<accession>A0ABW3H7X8</accession>
<feature type="transmembrane region" description="Helical" evidence="2">
    <location>
        <begin position="157"/>
        <end position="175"/>
    </location>
</feature>
<dbReference type="EMBL" id="JBHTJG010000002">
    <property type="protein sequence ID" value="MFD0945771.1"/>
    <property type="molecule type" value="Genomic_DNA"/>
</dbReference>
<dbReference type="RefSeq" id="WP_319951604.1">
    <property type="nucleotide sequence ID" value="NZ_JAPDRA010000002.1"/>
</dbReference>
<evidence type="ECO:0000313" key="3">
    <source>
        <dbReference type="EMBL" id="MFD0945771.1"/>
    </source>
</evidence>
<keyword evidence="2" id="KW-0472">Membrane</keyword>
<organism evidence="3 4">
    <name type="scientific">Sphingomonas canadensis</name>
    <dbReference type="NCBI Taxonomy" id="1219257"/>
    <lineage>
        <taxon>Bacteria</taxon>
        <taxon>Pseudomonadati</taxon>
        <taxon>Pseudomonadota</taxon>
        <taxon>Alphaproteobacteria</taxon>
        <taxon>Sphingomonadales</taxon>
        <taxon>Sphingomonadaceae</taxon>
        <taxon>Sphingomonas</taxon>
    </lineage>
</organism>
<reference evidence="4" key="1">
    <citation type="journal article" date="2019" name="Int. J. Syst. Evol. Microbiol.">
        <title>The Global Catalogue of Microorganisms (GCM) 10K type strain sequencing project: providing services to taxonomists for standard genome sequencing and annotation.</title>
        <authorList>
            <consortium name="The Broad Institute Genomics Platform"/>
            <consortium name="The Broad Institute Genome Sequencing Center for Infectious Disease"/>
            <person name="Wu L."/>
            <person name="Ma J."/>
        </authorList>
    </citation>
    <scope>NUCLEOTIDE SEQUENCE [LARGE SCALE GENOMIC DNA]</scope>
    <source>
        <strain evidence="4">CCUG 62982</strain>
    </source>
</reference>
<feature type="transmembrane region" description="Helical" evidence="2">
    <location>
        <begin position="420"/>
        <end position="444"/>
    </location>
</feature>
<dbReference type="Pfam" id="PF03929">
    <property type="entry name" value="PepSY_TM"/>
    <property type="match status" value="1"/>
</dbReference>
<feature type="transmembrane region" description="Helical" evidence="2">
    <location>
        <begin position="378"/>
        <end position="399"/>
    </location>
</feature>
<keyword evidence="2" id="KW-1133">Transmembrane helix</keyword>
<evidence type="ECO:0000256" key="2">
    <source>
        <dbReference type="SAM" id="Phobius"/>
    </source>
</evidence>
<keyword evidence="2" id="KW-0812">Transmembrane</keyword>
<dbReference type="InterPro" id="IPR005625">
    <property type="entry name" value="PepSY-ass_TM"/>
</dbReference>
<proteinExistence type="predicted"/>
<keyword evidence="4" id="KW-1185">Reference proteome</keyword>
<dbReference type="PANTHER" id="PTHR34219:SF1">
    <property type="entry name" value="PEPSY DOMAIN-CONTAINING PROTEIN"/>
    <property type="match status" value="1"/>
</dbReference>
<comment type="caution">
    <text evidence="3">The sequence shown here is derived from an EMBL/GenBank/DDBJ whole genome shotgun (WGS) entry which is preliminary data.</text>
</comment>
<feature type="region of interest" description="Disordered" evidence="1">
    <location>
        <begin position="235"/>
        <end position="289"/>
    </location>
</feature>
<protein>
    <submittedName>
        <fullName evidence="3">PepSY-associated TM helix domain-containing protein</fullName>
    </submittedName>
</protein>
<dbReference type="Proteomes" id="UP001596977">
    <property type="component" value="Unassembled WGS sequence"/>
</dbReference>